<evidence type="ECO:0000256" key="1">
    <source>
        <dbReference type="ARBA" id="ARBA00009199"/>
    </source>
</evidence>
<dbReference type="GO" id="GO:0016787">
    <property type="term" value="F:hydrolase activity"/>
    <property type="evidence" value="ECO:0007669"/>
    <property type="project" value="UniProtKB-KW"/>
</dbReference>
<accession>A0A061R1V2</accession>
<dbReference type="InterPro" id="IPR020556">
    <property type="entry name" value="Amidase_CS"/>
</dbReference>
<feature type="compositionally biased region" description="Low complexity" evidence="2">
    <location>
        <begin position="374"/>
        <end position="383"/>
    </location>
</feature>
<evidence type="ECO:0000256" key="2">
    <source>
        <dbReference type="SAM" id="MobiDB-lite"/>
    </source>
</evidence>
<dbReference type="PROSITE" id="PS00571">
    <property type="entry name" value="AMIDASES"/>
    <property type="match status" value="1"/>
</dbReference>
<dbReference type="PANTHER" id="PTHR11895:SF67">
    <property type="entry name" value="AMIDASE DOMAIN-CONTAINING PROTEIN"/>
    <property type="match status" value="1"/>
</dbReference>
<evidence type="ECO:0000259" key="3">
    <source>
        <dbReference type="Pfam" id="PF01425"/>
    </source>
</evidence>
<dbReference type="Pfam" id="PF01425">
    <property type="entry name" value="Amidase"/>
    <property type="match status" value="1"/>
</dbReference>
<dbReference type="InterPro" id="IPR000120">
    <property type="entry name" value="Amidase"/>
</dbReference>
<reference evidence="4" key="1">
    <citation type="submission" date="2014-05" db="EMBL/GenBank/DDBJ databases">
        <title>The transcriptome of the halophilic microalga Tetraselmis sp. GSL018 isolated from the Great Salt Lake, Utah.</title>
        <authorList>
            <person name="Jinkerson R.E."/>
            <person name="D'Adamo S."/>
            <person name="Posewitz M.C."/>
        </authorList>
    </citation>
    <scope>NUCLEOTIDE SEQUENCE</scope>
    <source>
        <strain evidence="4">GSL018</strain>
    </source>
</reference>
<organism evidence="4">
    <name type="scientific">Tetraselmis sp. GSL018</name>
    <dbReference type="NCBI Taxonomy" id="582737"/>
    <lineage>
        <taxon>Eukaryota</taxon>
        <taxon>Viridiplantae</taxon>
        <taxon>Chlorophyta</taxon>
        <taxon>core chlorophytes</taxon>
        <taxon>Chlorodendrophyceae</taxon>
        <taxon>Chlorodendrales</taxon>
        <taxon>Chlorodendraceae</taxon>
        <taxon>Tetraselmis</taxon>
    </lineage>
</organism>
<evidence type="ECO:0000313" key="4">
    <source>
        <dbReference type="EMBL" id="JAC64516.1"/>
    </source>
</evidence>
<dbReference type="SUPFAM" id="SSF75304">
    <property type="entry name" value="Amidase signature (AS) enzymes"/>
    <property type="match status" value="1"/>
</dbReference>
<protein>
    <submittedName>
        <fullName evidence="4">Fatty acid amide hydrolase-like</fullName>
    </submittedName>
</protein>
<feature type="domain" description="Amidase" evidence="3">
    <location>
        <begin position="157"/>
        <end position="342"/>
    </location>
</feature>
<dbReference type="PANTHER" id="PTHR11895">
    <property type="entry name" value="TRANSAMIDASE"/>
    <property type="match status" value="1"/>
</dbReference>
<proteinExistence type="inferred from homology"/>
<feature type="region of interest" description="Disordered" evidence="2">
    <location>
        <begin position="322"/>
        <end position="416"/>
    </location>
</feature>
<dbReference type="InterPro" id="IPR023631">
    <property type="entry name" value="Amidase_dom"/>
</dbReference>
<dbReference type="Gene3D" id="3.90.1300.10">
    <property type="entry name" value="Amidase signature (AS) domain"/>
    <property type="match status" value="1"/>
</dbReference>
<feature type="compositionally biased region" description="Low complexity" evidence="2">
    <location>
        <begin position="348"/>
        <end position="365"/>
    </location>
</feature>
<dbReference type="AlphaFoldDB" id="A0A061R1V2"/>
<comment type="similarity">
    <text evidence="1">Belongs to the amidase family.</text>
</comment>
<gene>
    <name evidence="4" type="ORF">TSPGSL018_18162</name>
</gene>
<feature type="compositionally biased region" description="Low complexity" evidence="2">
    <location>
        <begin position="396"/>
        <end position="416"/>
    </location>
</feature>
<keyword evidence="4" id="KW-0378">Hydrolase</keyword>
<dbReference type="EMBL" id="GBEZ01022321">
    <property type="protein sequence ID" value="JAC64516.1"/>
    <property type="molecule type" value="Transcribed_RNA"/>
</dbReference>
<sequence>MGCTWSRPQIPAMEESARVVVMDETTYDLKTIKSPTLRGWKLALFTRFVVDSFLWKIVAPKLFRRSGITAALRERRIPEPPCYEPVLSTQGDLGAVSVTHVTCTSENSSERANRASEICRSWAGDTRQSSPERLSFRPRIRDFCEAYSSGLQTPTEVIEETLQRMREMQASATPMNFFISLDEEDARRQAAESTERWKEGRPRSVLEGVPVAVKDDMDQLPYKTTFGTRFMGAALRRAGAVLLGKANMHEIGQGVTGWNSHHGAARNPYDPARLAGGSSSGSAALVAAGVCPVTIGADGGGSIRVPSAFCGVFGLIPTHGRTGQTHKSLPMVNTVGRSGPIAGGRPLAPRTSRRAPACPAPAARPSGDRRLTNSPSPSALALPPRLPAPRPRKAASRTSPSSTRSSPTCSTACGSPRRCAARAAACPRPSPCRTGPACPPAGMPARLTASSSGCTASGLKTLTATS</sequence>
<name>A0A061R1V2_9CHLO</name>
<dbReference type="InterPro" id="IPR036928">
    <property type="entry name" value="AS_sf"/>
</dbReference>